<proteinExistence type="predicted"/>
<keyword evidence="1" id="KW-0949">S-adenosyl-L-methionine</keyword>
<dbReference type="Pfam" id="PF04055">
    <property type="entry name" value="Radical_SAM"/>
    <property type="match status" value="1"/>
</dbReference>
<keyword evidence="3" id="KW-0408">Iron</keyword>
<name>A0A1F2US11_9ACTN</name>
<organism evidence="6 7">
    <name type="scientific">Candidatus Aquicultor primus</name>
    <dbReference type="NCBI Taxonomy" id="1797195"/>
    <lineage>
        <taxon>Bacteria</taxon>
        <taxon>Bacillati</taxon>
        <taxon>Actinomycetota</taxon>
        <taxon>Candidatus Aquicultoria</taxon>
        <taxon>Candidatus Aquicultorales</taxon>
        <taxon>Candidatus Aquicultoraceae</taxon>
        <taxon>Candidatus Aquicultor</taxon>
    </lineage>
</organism>
<dbReference type="GO" id="GO:0003824">
    <property type="term" value="F:catalytic activity"/>
    <property type="evidence" value="ECO:0007669"/>
    <property type="project" value="InterPro"/>
</dbReference>
<dbReference type="PROSITE" id="PS51918">
    <property type="entry name" value="RADICAL_SAM"/>
    <property type="match status" value="1"/>
</dbReference>
<evidence type="ECO:0000256" key="4">
    <source>
        <dbReference type="ARBA" id="ARBA00023014"/>
    </source>
</evidence>
<evidence type="ECO:0000313" key="6">
    <source>
        <dbReference type="EMBL" id="OFW33895.1"/>
    </source>
</evidence>
<dbReference type="EMBL" id="MELI01000057">
    <property type="protein sequence ID" value="OFW33895.1"/>
    <property type="molecule type" value="Genomic_DNA"/>
</dbReference>
<sequence>MVHLNLQVLYRCNFKCGICDFWSSPDFASRPELTAAQARFMAEKLRPLRPLIVSIGGGEPLLHPEVEEITKAFSRDHFPVMITNGWFMTPAKARALFEAGMHEVSVSVDYADPARHDAQRGIKGAWERAVSALKMLNENRVKPSQRVHMITVVMDDNLDDIEALIKLSAEMGITYLVTLYSTGRGRRESRKFSPEVSARLLELKKKYRNFVALRGYLGRFSEAAAAGNSIHPCYAGINLFNIDSAGNVTRCIDSLDTTAGNILTGRLESILPRLREFTGKESCGGCWTSCRGAIETLLYSSERVGNLVDMRALTRDVPIGSGF</sequence>
<dbReference type="SMART" id="SM00729">
    <property type="entry name" value="Elp3"/>
    <property type="match status" value="1"/>
</dbReference>
<evidence type="ECO:0000256" key="1">
    <source>
        <dbReference type="ARBA" id="ARBA00022691"/>
    </source>
</evidence>
<dbReference type="InterPro" id="IPR007197">
    <property type="entry name" value="rSAM"/>
</dbReference>
<dbReference type="CDD" id="cd01335">
    <property type="entry name" value="Radical_SAM"/>
    <property type="match status" value="1"/>
</dbReference>
<dbReference type="AlphaFoldDB" id="A0A1F2US11"/>
<evidence type="ECO:0000259" key="5">
    <source>
        <dbReference type="PROSITE" id="PS51918"/>
    </source>
</evidence>
<dbReference type="InterPro" id="IPR006638">
    <property type="entry name" value="Elp3/MiaA/NifB-like_rSAM"/>
</dbReference>
<gene>
    <name evidence="6" type="ORF">A2074_02845</name>
</gene>
<dbReference type="PANTHER" id="PTHR11228:SF7">
    <property type="entry name" value="PQQA PEPTIDE CYCLASE"/>
    <property type="match status" value="1"/>
</dbReference>
<dbReference type="GO" id="GO:0051539">
    <property type="term" value="F:4 iron, 4 sulfur cluster binding"/>
    <property type="evidence" value="ECO:0007669"/>
    <property type="project" value="UniProtKB-KW"/>
</dbReference>
<keyword evidence="4" id="KW-0411">Iron-sulfur</keyword>
<dbReference type="SUPFAM" id="SSF102114">
    <property type="entry name" value="Radical SAM enzymes"/>
    <property type="match status" value="1"/>
</dbReference>
<evidence type="ECO:0000256" key="3">
    <source>
        <dbReference type="ARBA" id="ARBA00023004"/>
    </source>
</evidence>
<feature type="domain" description="Radical SAM core" evidence="5">
    <location>
        <begin position="1"/>
        <end position="221"/>
    </location>
</feature>
<dbReference type="InterPro" id="IPR013785">
    <property type="entry name" value="Aldolase_TIM"/>
</dbReference>
<keyword evidence="2" id="KW-0479">Metal-binding</keyword>
<reference evidence="6 7" key="1">
    <citation type="journal article" date="2016" name="Nat. Commun.">
        <title>Thousands of microbial genomes shed light on interconnected biogeochemical processes in an aquifer system.</title>
        <authorList>
            <person name="Anantharaman K."/>
            <person name="Brown C.T."/>
            <person name="Hug L.A."/>
            <person name="Sharon I."/>
            <person name="Castelle C.J."/>
            <person name="Probst A.J."/>
            <person name="Thomas B.C."/>
            <person name="Singh A."/>
            <person name="Wilkins M.J."/>
            <person name="Karaoz U."/>
            <person name="Brodie E.L."/>
            <person name="Williams K.H."/>
            <person name="Hubbard S.S."/>
            <person name="Banfield J.F."/>
        </authorList>
    </citation>
    <scope>NUCLEOTIDE SEQUENCE [LARGE SCALE GENOMIC DNA]</scope>
</reference>
<comment type="caution">
    <text evidence="6">The sequence shown here is derived from an EMBL/GenBank/DDBJ whole genome shotgun (WGS) entry which is preliminary data.</text>
</comment>
<dbReference type="Proteomes" id="UP000178086">
    <property type="component" value="Unassembled WGS sequence"/>
</dbReference>
<accession>A0A1F2US11</accession>
<protein>
    <recommendedName>
        <fullName evidence="5">Radical SAM core domain-containing protein</fullName>
    </recommendedName>
</protein>
<dbReference type="PANTHER" id="PTHR11228">
    <property type="entry name" value="RADICAL SAM DOMAIN PROTEIN"/>
    <property type="match status" value="1"/>
</dbReference>
<evidence type="ECO:0000313" key="7">
    <source>
        <dbReference type="Proteomes" id="UP000178086"/>
    </source>
</evidence>
<evidence type="ECO:0000256" key="2">
    <source>
        <dbReference type="ARBA" id="ARBA00022723"/>
    </source>
</evidence>
<dbReference type="GO" id="GO:0046872">
    <property type="term" value="F:metal ion binding"/>
    <property type="evidence" value="ECO:0007669"/>
    <property type="project" value="UniProtKB-KW"/>
</dbReference>
<dbReference type="InterPro" id="IPR058240">
    <property type="entry name" value="rSAM_sf"/>
</dbReference>
<dbReference type="SFLD" id="SFLDS00029">
    <property type="entry name" value="Radical_SAM"/>
    <property type="match status" value="1"/>
</dbReference>
<dbReference type="SFLD" id="SFLDG01067">
    <property type="entry name" value="SPASM/twitch_domain_containing"/>
    <property type="match status" value="1"/>
</dbReference>
<dbReference type="InterPro" id="IPR050377">
    <property type="entry name" value="Radical_SAM_PqqE_MftC-like"/>
</dbReference>
<dbReference type="Gene3D" id="3.20.20.70">
    <property type="entry name" value="Aldolase class I"/>
    <property type="match status" value="1"/>
</dbReference>